<dbReference type="Proteomes" id="UP000001623">
    <property type="component" value="Chromosome"/>
</dbReference>
<organism evidence="1 2">
    <name type="scientific">Mesorhizobium opportunistum (strain LMG 24607 / HAMBI 3007 / WSM2075)</name>
    <dbReference type="NCBI Taxonomy" id="536019"/>
    <lineage>
        <taxon>Bacteria</taxon>
        <taxon>Pseudomonadati</taxon>
        <taxon>Pseudomonadota</taxon>
        <taxon>Alphaproteobacteria</taxon>
        <taxon>Hyphomicrobiales</taxon>
        <taxon>Phyllobacteriaceae</taxon>
        <taxon>Mesorhizobium</taxon>
    </lineage>
</organism>
<evidence type="ECO:0000313" key="1">
    <source>
        <dbReference type="EMBL" id="AEH87437.1"/>
    </source>
</evidence>
<name>F7Y6W7_MESOW</name>
<dbReference type="EMBL" id="CP002279">
    <property type="protein sequence ID" value="AEH87437.1"/>
    <property type="molecule type" value="Genomic_DNA"/>
</dbReference>
<dbReference type="AlphaFoldDB" id="F7Y6W7"/>
<proteinExistence type="predicted"/>
<evidence type="ECO:0000313" key="2">
    <source>
        <dbReference type="Proteomes" id="UP000001623"/>
    </source>
</evidence>
<dbReference type="HOGENOM" id="CLU_1978895_0_0_5"/>
<dbReference type="RefSeq" id="WP_013894127.1">
    <property type="nucleotide sequence ID" value="NC_015675.1"/>
</dbReference>
<accession>F7Y6W7</accession>
<dbReference type="eggNOG" id="COG3064">
    <property type="taxonomic scope" value="Bacteria"/>
</dbReference>
<dbReference type="STRING" id="536019.Mesop_2984"/>
<reference evidence="1 2" key="1">
    <citation type="submission" date="2010-10" db="EMBL/GenBank/DDBJ databases">
        <title>Complete sequence of Mesorhizobium opportunistum WSM2075.</title>
        <authorList>
            <consortium name="US DOE Joint Genome Institute"/>
            <person name="Lucas S."/>
            <person name="Copeland A."/>
            <person name="Lapidus A."/>
            <person name="Cheng J.-F."/>
            <person name="Bruce D."/>
            <person name="Goodwin L."/>
            <person name="Pitluck S."/>
            <person name="Chertkov O."/>
            <person name="Misra M."/>
            <person name="Detter J.C."/>
            <person name="Han C."/>
            <person name="Tapia R."/>
            <person name="Land M."/>
            <person name="Hauser L."/>
            <person name="Kyrpides N."/>
            <person name="Ovchinnikova G."/>
            <person name="Mavrommatis K.M."/>
            <person name="Tiwari R.P."/>
            <person name="Howieson J.G."/>
            <person name="O'Hara G.W."/>
            <person name="Nandasena K.G."/>
            <person name="Woyke T."/>
        </authorList>
    </citation>
    <scope>NUCLEOTIDE SEQUENCE [LARGE SCALE GENOMIC DNA]</scope>
    <source>
        <strain evidence="2">LMG 24607 / HAMBI 3007 / WSM2075</strain>
    </source>
</reference>
<protein>
    <submittedName>
        <fullName evidence="1">Uncharacterized protein</fullName>
    </submittedName>
</protein>
<sequence>MQHTFTRQELYDLVWSTPILTLAKRFDISDRGLAKICARYQIPVPGPGYWAKIEAGQSASKTPLWKIDNPTLETVRIGGYKPPVNPYVAFAIEAAAGTVVAISHRKPKLGGQSDLTPGHGLTAERG</sequence>
<gene>
    <name evidence="1" type="ordered locus">Mesop_2984</name>
</gene>
<dbReference type="KEGG" id="mop:Mesop_2984"/>